<evidence type="ECO:0000313" key="1">
    <source>
        <dbReference type="EMBL" id="RCW84482.1"/>
    </source>
</evidence>
<dbReference type="Proteomes" id="UP000253324">
    <property type="component" value="Unassembled WGS sequence"/>
</dbReference>
<dbReference type="AlphaFoldDB" id="A0A368YW91"/>
<sequence>MLLNIVNLQCVSLLKACAVPVVTVRSSQNFAPHRLITDYTFPIEIFKRRASNPIHVLPKKAVKWDKTQRFSCKNVRNWRKNFSRRV</sequence>
<gene>
    <name evidence="1" type="ORF">C7476_104237</name>
</gene>
<keyword evidence="2" id="KW-1185">Reference proteome</keyword>
<name>A0A368YW91_9HYPH</name>
<accession>A0A368YW91</accession>
<protein>
    <submittedName>
        <fullName evidence="1">Uncharacterized protein</fullName>
    </submittedName>
</protein>
<evidence type="ECO:0000313" key="2">
    <source>
        <dbReference type="Proteomes" id="UP000253324"/>
    </source>
</evidence>
<organism evidence="1 2">
    <name type="scientific">Phyllobacterium bourgognense</name>
    <dbReference type="NCBI Taxonomy" id="314236"/>
    <lineage>
        <taxon>Bacteria</taxon>
        <taxon>Pseudomonadati</taxon>
        <taxon>Pseudomonadota</taxon>
        <taxon>Alphaproteobacteria</taxon>
        <taxon>Hyphomicrobiales</taxon>
        <taxon>Phyllobacteriaceae</taxon>
        <taxon>Phyllobacterium</taxon>
    </lineage>
</organism>
<proteinExistence type="predicted"/>
<dbReference type="EMBL" id="QPJM01000004">
    <property type="protein sequence ID" value="RCW84482.1"/>
    <property type="molecule type" value="Genomic_DNA"/>
</dbReference>
<reference evidence="1 2" key="1">
    <citation type="submission" date="2018-07" db="EMBL/GenBank/DDBJ databases">
        <title>Genomic Encyclopedia of Type Strains, Phase III (KMG-III): the genomes of soil and plant-associated and newly described type strains.</title>
        <authorList>
            <person name="Whitman W."/>
        </authorList>
    </citation>
    <scope>NUCLEOTIDE SEQUENCE [LARGE SCALE GENOMIC DNA]</scope>
    <source>
        <strain evidence="1 2">31-25a</strain>
    </source>
</reference>
<comment type="caution">
    <text evidence="1">The sequence shown here is derived from an EMBL/GenBank/DDBJ whole genome shotgun (WGS) entry which is preliminary data.</text>
</comment>